<keyword evidence="3" id="KW-0378">Hydrolase</keyword>
<accession>A0A5M9H832</accession>
<dbReference type="SUPFAM" id="SSF54001">
    <property type="entry name" value="Cysteine proteinases"/>
    <property type="match status" value="1"/>
</dbReference>
<feature type="chain" id="PRO_5024446219" evidence="5">
    <location>
        <begin position="25"/>
        <end position="412"/>
    </location>
</feature>
<evidence type="ECO:0000313" key="8">
    <source>
        <dbReference type="Proteomes" id="UP000322918"/>
    </source>
</evidence>
<sequence>MVMKRFYLILVLFIAAQHSLPAYADNDSVQVKRAEELLHRVEKQFAPDKRTSIFNAIIESENPLTIRVETTSKEALLHLRKTLAQSNIQTVLNEHLLPSADLGNRIYGIASLSVCNNRFVPTHTAELVSQTLLGTPVEILKKESGYYLVRTPEGYISWTEEAGISVVDETAFTKWKNAERVVFTSEYGHAYSEADTRSLPVSDLVAGNILELKGKNKKFYRIAYPDGRTGYVPVKQAELYRKWVARPDPDASEVIRTAKSLIGVPYLWGGTSVKGVDCSGFTKMSYYLNGIILARDASQQALTGEPVDILENDTVSIEKCLQNLLPGDLLFFGRKKADGGAPRVIHTAIYIGKGEFIQSAGMVRINSLLKEATNYDTYQTRTLLSARRILTAVGTEGISRIDKHSLYQTVSK</sequence>
<dbReference type="PROSITE" id="PS51935">
    <property type="entry name" value="NLPC_P60"/>
    <property type="match status" value="1"/>
</dbReference>
<dbReference type="Gene3D" id="2.30.30.40">
    <property type="entry name" value="SH3 Domains"/>
    <property type="match status" value="2"/>
</dbReference>
<organism evidence="7 8">
    <name type="scientific">Arcticibacter tournemirensis</name>
    <dbReference type="NCBI Taxonomy" id="699437"/>
    <lineage>
        <taxon>Bacteria</taxon>
        <taxon>Pseudomonadati</taxon>
        <taxon>Bacteroidota</taxon>
        <taxon>Sphingobacteriia</taxon>
        <taxon>Sphingobacteriales</taxon>
        <taxon>Sphingobacteriaceae</taxon>
        <taxon>Arcticibacter</taxon>
    </lineage>
</organism>
<name>A0A5M9H832_9SPHI</name>
<feature type="signal peptide" evidence="5">
    <location>
        <begin position="1"/>
        <end position="24"/>
    </location>
</feature>
<dbReference type="EMBL" id="VWNE01000013">
    <property type="protein sequence ID" value="KAA8483102.1"/>
    <property type="molecule type" value="Genomic_DNA"/>
</dbReference>
<reference evidence="7 8" key="1">
    <citation type="submission" date="2019-09" db="EMBL/GenBank/DDBJ databases">
        <title>Pararcticibacter amylolyticus gen. nov., sp. nov., isolated from a rottenly hemp rope, and reclassification of Pedobacter tournemirensis as Pararcticibacter tournemirensis comb. nov.</title>
        <authorList>
            <person name="Cai Y."/>
        </authorList>
    </citation>
    <scope>NUCLEOTIDE SEQUENCE [LARGE SCALE GENOMIC DNA]</scope>
    <source>
        <strain evidence="7 8">TF5-37.2-LB10</strain>
    </source>
</reference>
<dbReference type="InterPro" id="IPR051202">
    <property type="entry name" value="Peptidase_C40"/>
</dbReference>
<protein>
    <submittedName>
        <fullName evidence="7">NlpC/P60 family protein</fullName>
    </submittedName>
</protein>
<dbReference type="GO" id="GO:0008234">
    <property type="term" value="F:cysteine-type peptidase activity"/>
    <property type="evidence" value="ECO:0007669"/>
    <property type="project" value="UniProtKB-KW"/>
</dbReference>
<dbReference type="OrthoDB" id="9813368at2"/>
<comment type="caution">
    <text evidence="7">The sequence shown here is derived from an EMBL/GenBank/DDBJ whole genome shotgun (WGS) entry which is preliminary data.</text>
</comment>
<comment type="similarity">
    <text evidence="1">Belongs to the peptidase C40 family.</text>
</comment>
<dbReference type="InterPro" id="IPR041382">
    <property type="entry name" value="SH3_16"/>
</dbReference>
<dbReference type="PANTHER" id="PTHR47053:SF1">
    <property type="entry name" value="MUREIN DD-ENDOPEPTIDASE MEPH-RELATED"/>
    <property type="match status" value="1"/>
</dbReference>
<keyword evidence="5" id="KW-0732">Signal</keyword>
<dbReference type="Pfam" id="PF18348">
    <property type="entry name" value="SH3_16"/>
    <property type="match status" value="1"/>
</dbReference>
<dbReference type="InterPro" id="IPR000064">
    <property type="entry name" value="NLP_P60_dom"/>
</dbReference>
<evidence type="ECO:0000259" key="6">
    <source>
        <dbReference type="PROSITE" id="PS51935"/>
    </source>
</evidence>
<keyword evidence="2" id="KW-0645">Protease</keyword>
<evidence type="ECO:0000256" key="5">
    <source>
        <dbReference type="SAM" id="SignalP"/>
    </source>
</evidence>
<dbReference type="Proteomes" id="UP000322918">
    <property type="component" value="Unassembled WGS sequence"/>
</dbReference>
<dbReference type="Pfam" id="PF00877">
    <property type="entry name" value="NLPC_P60"/>
    <property type="match status" value="1"/>
</dbReference>
<evidence type="ECO:0000256" key="2">
    <source>
        <dbReference type="ARBA" id="ARBA00022670"/>
    </source>
</evidence>
<evidence type="ECO:0000256" key="3">
    <source>
        <dbReference type="ARBA" id="ARBA00022801"/>
    </source>
</evidence>
<proteinExistence type="inferred from homology"/>
<evidence type="ECO:0000256" key="4">
    <source>
        <dbReference type="ARBA" id="ARBA00022807"/>
    </source>
</evidence>
<evidence type="ECO:0000313" key="7">
    <source>
        <dbReference type="EMBL" id="KAA8483102.1"/>
    </source>
</evidence>
<keyword evidence="8" id="KW-1185">Reference proteome</keyword>
<dbReference type="GO" id="GO:0006508">
    <property type="term" value="P:proteolysis"/>
    <property type="evidence" value="ECO:0007669"/>
    <property type="project" value="UniProtKB-KW"/>
</dbReference>
<feature type="domain" description="NlpC/P60" evidence="6">
    <location>
        <begin position="248"/>
        <end position="390"/>
    </location>
</feature>
<dbReference type="AlphaFoldDB" id="A0A5M9H832"/>
<keyword evidence="4" id="KW-0788">Thiol protease</keyword>
<dbReference type="PANTHER" id="PTHR47053">
    <property type="entry name" value="MUREIN DD-ENDOPEPTIDASE MEPH-RELATED"/>
    <property type="match status" value="1"/>
</dbReference>
<dbReference type="Gene3D" id="3.90.1720.10">
    <property type="entry name" value="endopeptidase domain like (from Nostoc punctiforme)"/>
    <property type="match status" value="1"/>
</dbReference>
<dbReference type="InterPro" id="IPR038765">
    <property type="entry name" value="Papain-like_cys_pep_sf"/>
</dbReference>
<gene>
    <name evidence="7" type="ORF">F1649_09820</name>
</gene>
<evidence type="ECO:0000256" key="1">
    <source>
        <dbReference type="ARBA" id="ARBA00007074"/>
    </source>
</evidence>